<dbReference type="GO" id="GO:0005886">
    <property type="term" value="C:plasma membrane"/>
    <property type="evidence" value="ECO:0007669"/>
    <property type="project" value="UniProtKB-SubCell"/>
</dbReference>
<evidence type="ECO:0000256" key="5">
    <source>
        <dbReference type="ARBA" id="ARBA00022692"/>
    </source>
</evidence>
<keyword evidence="3 9" id="KW-1003">Cell membrane</keyword>
<keyword evidence="8 9" id="KW-0012">Acyltransferase</keyword>
<dbReference type="PANTHER" id="PTHR13285">
    <property type="entry name" value="ACYLTRANSFERASE"/>
    <property type="match status" value="1"/>
</dbReference>
<proteinExistence type="inferred from homology"/>
<protein>
    <submittedName>
        <fullName evidence="11">MBOAT family protein</fullName>
    </submittedName>
</protein>
<keyword evidence="4 9" id="KW-0808">Transferase</keyword>
<dbReference type="GO" id="GO:0042121">
    <property type="term" value="P:alginic acid biosynthetic process"/>
    <property type="evidence" value="ECO:0007669"/>
    <property type="project" value="InterPro"/>
</dbReference>
<feature type="transmembrane region" description="Helical" evidence="10">
    <location>
        <begin position="6"/>
        <end position="21"/>
    </location>
</feature>
<dbReference type="InterPro" id="IPR004299">
    <property type="entry name" value="MBOAT_fam"/>
</dbReference>
<comment type="subcellular location">
    <subcellularLocation>
        <location evidence="1">Cell membrane</location>
        <topology evidence="1">Multi-pass membrane protein</topology>
    </subcellularLocation>
</comment>
<comment type="caution">
    <text evidence="11">The sequence shown here is derived from an EMBL/GenBank/DDBJ whole genome shotgun (WGS) entry which is preliminary data.</text>
</comment>
<keyword evidence="5 10" id="KW-0812">Transmembrane</keyword>
<dbReference type="InterPro" id="IPR051085">
    <property type="entry name" value="MB_O-acyltransferase"/>
</dbReference>
<dbReference type="PIRSF" id="PIRSF500217">
    <property type="entry name" value="AlgI"/>
    <property type="match status" value="1"/>
</dbReference>
<dbReference type="Proteomes" id="UP000438699">
    <property type="component" value="Unassembled WGS sequence"/>
</dbReference>
<name>A0A6N6N2D4_9BACT</name>
<dbReference type="Pfam" id="PF03062">
    <property type="entry name" value="MBOAT"/>
    <property type="match status" value="1"/>
</dbReference>
<feature type="transmembrane region" description="Helical" evidence="10">
    <location>
        <begin position="77"/>
        <end position="96"/>
    </location>
</feature>
<evidence type="ECO:0000256" key="9">
    <source>
        <dbReference type="PIRNR" id="PIRNR016636"/>
    </source>
</evidence>
<dbReference type="GO" id="GO:0016746">
    <property type="term" value="F:acyltransferase activity"/>
    <property type="evidence" value="ECO:0007669"/>
    <property type="project" value="UniProtKB-KW"/>
</dbReference>
<evidence type="ECO:0000256" key="8">
    <source>
        <dbReference type="ARBA" id="ARBA00023315"/>
    </source>
</evidence>
<accession>A0A6N6N2D4</accession>
<dbReference type="PANTHER" id="PTHR13285:SF23">
    <property type="entry name" value="TEICHOIC ACID D-ALANYLTRANSFERASE"/>
    <property type="match status" value="1"/>
</dbReference>
<feature type="transmembrane region" description="Helical" evidence="10">
    <location>
        <begin position="48"/>
        <end position="65"/>
    </location>
</feature>
<keyword evidence="7 9" id="KW-0472">Membrane</keyword>
<dbReference type="InterPro" id="IPR028362">
    <property type="entry name" value="AlgI"/>
</dbReference>
<dbReference type="AlphaFoldDB" id="A0A6N6N2D4"/>
<feature type="transmembrane region" description="Helical" evidence="10">
    <location>
        <begin position="102"/>
        <end position="123"/>
    </location>
</feature>
<dbReference type="PIRSF" id="PIRSF016636">
    <property type="entry name" value="AlgI_DltB"/>
    <property type="match status" value="1"/>
</dbReference>
<evidence type="ECO:0000313" key="11">
    <source>
        <dbReference type="EMBL" id="KAB1441602.1"/>
    </source>
</evidence>
<keyword evidence="6 10" id="KW-1133">Transmembrane helix</keyword>
<feature type="transmembrane region" description="Helical" evidence="10">
    <location>
        <begin position="422"/>
        <end position="441"/>
    </location>
</feature>
<dbReference type="EMBL" id="WAIE01000003">
    <property type="protein sequence ID" value="KAB1441602.1"/>
    <property type="molecule type" value="Genomic_DNA"/>
</dbReference>
<evidence type="ECO:0000256" key="2">
    <source>
        <dbReference type="ARBA" id="ARBA00010323"/>
    </source>
</evidence>
<gene>
    <name evidence="11" type="ORF">F8A88_08335</name>
</gene>
<comment type="similarity">
    <text evidence="2 9">Belongs to the membrane-bound acyltransferase family.</text>
</comment>
<organism evidence="11 12">
    <name type="scientific">Pseudodesulfovibrio senegalensis</name>
    <dbReference type="NCBI Taxonomy" id="1721087"/>
    <lineage>
        <taxon>Bacteria</taxon>
        <taxon>Pseudomonadati</taxon>
        <taxon>Thermodesulfobacteriota</taxon>
        <taxon>Desulfovibrionia</taxon>
        <taxon>Desulfovibrionales</taxon>
        <taxon>Desulfovibrionaceae</taxon>
    </lineage>
</organism>
<evidence type="ECO:0000256" key="7">
    <source>
        <dbReference type="ARBA" id="ARBA00023136"/>
    </source>
</evidence>
<dbReference type="RefSeq" id="WP_151150695.1">
    <property type="nucleotide sequence ID" value="NZ_WAIE01000003.1"/>
</dbReference>
<evidence type="ECO:0000256" key="10">
    <source>
        <dbReference type="SAM" id="Phobius"/>
    </source>
</evidence>
<keyword evidence="12" id="KW-1185">Reference proteome</keyword>
<dbReference type="OrthoDB" id="139172at2"/>
<feature type="transmembrane region" description="Helical" evidence="10">
    <location>
        <begin position="382"/>
        <end position="402"/>
    </location>
</feature>
<evidence type="ECO:0000256" key="1">
    <source>
        <dbReference type="ARBA" id="ARBA00004651"/>
    </source>
</evidence>
<feature type="transmembrane region" description="Helical" evidence="10">
    <location>
        <begin position="344"/>
        <end position="362"/>
    </location>
</feature>
<evidence type="ECO:0000256" key="4">
    <source>
        <dbReference type="ARBA" id="ARBA00022679"/>
    </source>
</evidence>
<feature type="transmembrane region" description="Helical" evidence="10">
    <location>
        <begin position="315"/>
        <end position="332"/>
    </location>
</feature>
<evidence type="ECO:0000256" key="3">
    <source>
        <dbReference type="ARBA" id="ARBA00022475"/>
    </source>
</evidence>
<feature type="transmembrane region" description="Helical" evidence="10">
    <location>
        <begin position="135"/>
        <end position="154"/>
    </location>
</feature>
<dbReference type="InterPro" id="IPR024194">
    <property type="entry name" value="Ac/AlaTfrase_AlgI/DltB"/>
</dbReference>
<evidence type="ECO:0000256" key="6">
    <source>
        <dbReference type="ARBA" id="ARBA00022989"/>
    </source>
</evidence>
<sequence length="453" mass="52763">MLFCSSSFFVFFVAFLFLWYATPKKWHHWLIIIASLYFYGYWNWYYTVIPVGLTLGGFFAVTWIGNATGPQNKKLRLGLCIAGMLTPLFIFKYLNFFLQREIITIGLPLGISYITFTLIAYLIDVAKKDYAAEKRFSWLLAYVTYFPQLIAGPILRPRELLPQLKQNLQPTNLVRWQAITIFTAGLVKKLIFADQIKPFVDGIYSVKETPDTLQALLGFYLFPAQIYCDFSGYTDMAIGLALFFGIQLPMNFNRPYLSSSTTEVWRRWQMTLSFWLRDYLYIPIVKRYNYKYIKPLAKLITLTLCGLWHGANWTYVVWGAFNGILLIVESLFKNTPWPRRLPNPIKILITFHLFAFGVIFVRSTNIDQAWDIIRSLVFWQSFTAGDVLPYAYPLMLCSLTYFFHHWDCMDCLKGLVERSNRFLLTACLSVLWFLAVILNVLGGGSSKFIYFDF</sequence>
<evidence type="ECO:0000313" key="12">
    <source>
        <dbReference type="Proteomes" id="UP000438699"/>
    </source>
</evidence>
<reference evidence="11 12" key="1">
    <citation type="journal article" date="2017" name="Int. J. Syst. Evol. Microbiol.">
        <title>Desulfovibrio senegalensis sp. nov., a mesophilic sulfate reducer isolated from marine sediment.</title>
        <authorList>
            <person name="Thioye A."/>
            <person name="Gam Z.B.A."/>
            <person name="Mbengue M."/>
            <person name="Cayol J.L."/>
            <person name="Joseph-Bartoli M."/>
            <person name="Toure-Kane C."/>
            <person name="Labat M."/>
        </authorList>
    </citation>
    <scope>NUCLEOTIDE SEQUENCE [LARGE SCALE GENOMIC DNA]</scope>
    <source>
        <strain evidence="11 12">DSM 101509</strain>
    </source>
</reference>